<organism evidence="2">
    <name type="scientific">bioreactor metagenome</name>
    <dbReference type="NCBI Taxonomy" id="1076179"/>
    <lineage>
        <taxon>unclassified sequences</taxon>
        <taxon>metagenomes</taxon>
        <taxon>ecological metagenomes</taxon>
    </lineage>
</organism>
<dbReference type="AlphaFoldDB" id="A0A645ECU8"/>
<proteinExistence type="predicted"/>
<evidence type="ECO:0000256" key="1">
    <source>
        <dbReference type="SAM" id="MobiDB-lite"/>
    </source>
</evidence>
<dbReference type="EMBL" id="VSSQ01045418">
    <property type="protein sequence ID" value="MPM99315.1"/>
    <property type="molecule type" value="Genomic_DNA"/>
</dbReference>
<comment type="caution">
    <text evidence="2">The sequence shown here is derived from an EMBL/GenBank/DDBJ whole genome shotgun (WGS) entry which is preliminary data.</text>
</comment>
<evidence type="ECO:0000313" key="2">
    <source>
        <dbReference type="EMBL" id="MPM99315.1"/>
    </source>
</evidence>
<reference evidence="2" key="1">
    <citation type="submission" date="2019-08" db="EMBL/GenBank/DDBJ databases">
        <authorList>
            <person name="Kucharzyk K."/>
            <person name="Murdoch R.W."/>
            <person name="Higgins S."/>
            <person name="Loffler F."/>
        </authorList>
    </citation>
    <scope>NUCLEOTIDE SEQUENCE</scope>
</reference>
<accession>A0A645ECU8</accession>
<feature type="region of interest" description="Disordered" evidence="1">
    <location>
        <begin position="1"/>
        <end position="28"/>
    </location>
</feature>
<protein>
    <submittedName>
        <fullName evidence="2">Uncharacterized protein</fullName>
    </submittedName>
</protein>
<gene>
    <name evidence="2" type="ORF">SDC9_146506</name>
</gene>
<name>A0A645ECU8_9ZZZZ</name>
<sequence length="64" mass="6835">MPPIECSGGIDVQSLSKFPDGGPHTHEPDVLQPNFLGEMAAYPYRPFGITKSLAAIDTNVPLVP</sequence>